<accession>A0ABN8SCW0</accession>
<feature type="non-terminal residue" evidence="1">
    <location>
        <position position="79"/>
    </location>
</feature>
<keyword evidence="2" id="KW-1185">Reference proteome</keyword>
<dbReference type="Proteomes" id="UP001159427">
    <property type="component" value="Unassembled WGS sequence"/>
</dbReference>
<comment type="caution">
    <text evidence="1">The sequence shown here is derived from an EMBL/GenBank/DDBJ whole genome shotgun (WGS) entry which is preliminary data.</text>
</comment>
<sequence>KNNRANFSDKEKYNGTFQGVYFVYNEQSSLFSILKISDCLLKWEGHNVIQTSTDPEMDFCISLQKVSTYERSGMQCFRV</sequence>
<gene>
    <name evidence="1" type="ORF">PEVE_00019517</name>
</gene>
<evidence type="ECO:0000313" key="1">
    <source>
        <dbReference type="EMBL" id="CAH3189556.1"/>
    </source>
</evidence>
<proteinExistence type="predicted"/>
<evidence type="ECO:0000313" key="2">
    <source>
        <dbReference type="Proteomes" id="UP001159427"/>
    </source>
</evidence>
<protein>
    <submittedName>
        <fullName evidence="1">Uncharacterized protein</fullName>
    </submittedName>
</protein>
<feature type="non-terminal residue" evidence="1">
    <location>
        <position position="1"/>
    </location>
</feature>
<dbReference type="EMBL" id="CALNXI010002630">
    <property type="protein sequence ID" value="CAH3189556.1"/>
    <property type="molecule type" value="Genomic_DNA"/>
</dbReference>
<name>A0ABN8SCW0_9CNID</name>
<organism evidence="1 2">
    <name type="scientific">Porites evermanni</name>
    <dbReference type="NCBI Taxonomy" id="104178"/>
    <lineage>
        <taxon>Eukaryota</taxon>
        <taxon>Metazoa</taxon>
        <taxon>Cnidaria</taxon>
        <taxon>Anthozoa</taxon>
        <taxon>Hexacorallia</taxon>
        <taxon>Scleractinia</taxon>
        <taxon>Fungiina</taxon>
        <taxon>Poritidae</taxon>
        <taxon>Porites</taxon>
    </lineage>
</organism>
<reference evidence="1 2" key="1">
    <citation type="submission" date="2022-05" db="EMBL/GenBank/DDBJ databases">
        <authorList>
            <consortium name="Genoscope - CEA"/>
            <person name="William W."/>
        </authorList>
    </citation>
    <scope>NUCLEOTIDE SEQUENCE [LARGE SCALE GENOMIC DNA]</scope>
</reference>